<dbReference type="STRING" id="645134.A0A0L0H4U3"/>
<dbReference type="eggNOG" id="ENOG502S9TU">
    <property type="taxonomic scope" value="Eukaryota"/>
</dbReference>
<dbReference type="OrthoDB" id="417450at2759"/>
<name>A0A0L0H4U3_SPIPD</name>
<feature type="domain" description="BAG" evidence="2">
    <location>
        <begin position="189"/>
        <end position="260"/>
    </location>
</feature>
<dbReference type="InterPro" id="IPR003103">
    <property type="entry name" value="BAG_domain"/>
</dbReference>
<keyword evidence="4" id="KW-1185">Reference proteome</keyword>
<evidence type="ECO:0000256" key="1">
    <source>
        <dbReference type="SAM" id="MobiDB-lite"/>
    </source>
</evidence>
<evidence type="ECO:0000259" key="2">
    <source>
        <dbReference type="PROSITE" id="PS51035"/>
    </source>
</evidence>
<feature type="compositionally biased region" description="Low complexity" evidence="1">
    <location>
        <begin position="138"/>
        <end position="149"/>
    </location>
</feature>
<dbReference type="VEuPathDB" id="FungiDB:SPPG_08684"/>
<dbReference type="GeneID" id="27691829"/>
<dbReference type="InterPro" id="IPR036533">
    <property type="entry name" value="BAG_dom_sf"/>
</dbReference>
<dbReference type="PROSITE" id="PS51035">
    <property type="entry name" value="BAG"/>
    <property type="match status" value="1"/>
</dbReference>
<reference evidence="3 4" key="1">
    <citation type="submission" date="2009-08" db="EMBL/GenBank/DDBJ databases">
        <title>The Genome Sequence of Spizellomyces punctatus strain DAOM BR117.</title>
        <authorList>
            <consortium name="The Broad Institute Genome Sequencing Platform"/>
            <person name="Russ C."/>
            <person name="Cuomo C."/>
            <person name="Shea T."/>
            <person name="Young S.K."/>
            <person name="Zeng Q."/>
            <person name="Koehrsen M."/>
            <person name="Haas B."/>
            <person name="Borodovsky M."/>
            <person name="Guigo R."/>
            <person name="Alvarado L."/>
            <person name="Berlin A."/>
            <person name="Bochicchio J."/>
            <person name="Borenstein D."/>
            <person name="Chapman S."/>
            <person name="Chen Z."/>
            <person name="Engels R."/>
            <person name="Freedman E."/>
            <person name="Gellesch M."/>
            <person name="Goldberg J."/>
            <person name="Griggs A."/>
            <person name="Gujja S."/>
            <person name="Heiman D."/>
            <person name="Hepburn T."/>
            <person name="Howarth C."/>
            <person name="Jen D."/>
            <person name="Larson L."/>
            <person name="Lewis B."/>
            <person name="Mehta T."/>
            <person name="Park D."/>
            <person name="Pearson M."/>
            <person name="Roberts A."/>
            <person name="Saif S."/>
            <person name="Shenoy N."/>
            <person name="Sisk P."/>
            <person name="Stolte C."/>
            <person name="Sykes S."/>
            <person name="Thomson T."/>
            <person name="Walk T."/>
            <person name="White J."/>
            <person name="Yandava C."/>
            <person name="Burger G."/>
            <person name="Gray M.W."/>
            <person name="Holland P.W.H."/>
            <person name="King N."/>
            <person name="Lang F.B.F."/>
            <person name="Roger A.J."/>
            <person name="Ruiz-Trillo I."/>
            <person name="Lander E."/>
            <person name="Nusbaum C."/>
        </authorList>
    </citation>
    <scope>NUCLEOTIDE SEQUENCE [LARGE SCALE GENOMIC DNA]</scope>
    <source>
        <strain evidence="3 4">DAOM BR117</strain>
    </source>
</reference>
<protein>
    <recommendedName>
        <fullName evidence="2">BAG domain-containing protein</fullName>
    </recommendedName>
</protein>
<dbReference type="EMBL" id="KQ257473">
    <property type="protein sequence ID" value="KNC95931.1"/>
    <property type="molecule type" value="Genomic_DNA"/>
</dbReference>
<evidence type="ECO:0000313" key="4">
    <source>
        <dbReference type="Proteomes" id="UP000053201"/>
    </source>
</evidence>
<dbReference type="SUPFAM" id="SSF63491">
    <property type="entry name" value="BAG domain"/>
    <property type="match status" value="1"/>
</dbReference>
<feature type="region of interest" description="Disordered" evidence="1">
    <location>
        <begin position="124"/>
        <end position="161"/>
    </location>
</feature>
<evidence type="ECO:0000313" key="3">
    <source>
        <dbReference type="EMBL" id="KNC95931.1"/>
    </source>
</evidence>
<organism evidence="3 4">
    <name type="scientific">Spizellomyces punctatus (strain DAOM BR117)</name>
    <dbReference type="NCBI Taxonomy" id="645134"/>
    <lineage>
        <taxon>Eukaryota</taxon>
        <taxon>Fungi</taxon>
        <taxon>Fungi incertae sedis</taxon>
        <taxon>Chytridiomycota</taxon>
        <taxon>Chytridiomycota incertae sedis</taxon>
        <taxon>Chytridiomycetes</taxon>
        <taxon>Spizellomycetales</taxon>
        <taxon>Spizellomycetaceae</taxon>
        <taxon>Spizellomyces</taxon>
    </lineage>
</organism>
<dbReference type="Pfam" id="PF02179">
    <property type="entry name" value="BAG"/>
    <property type="match status" value="1"/>
</dbReference>
<dbReference type="GO" id="GO:0051087">
    <property type="term" value="F:protein-folding chaperone binding"/>
    <property type="evidence" value="ECO:0007669"/>
    <property type="project" value="InterPro"/>
</dbReference>
<dbReference type="OMA" id="IYMGAYL"/>
<dbReference type="Proteomes" id="UP000053201">
    <property type="component" value="Unassembled WGS sequence"/>
</dbReference>
<dbReference type="Gene3D" id="1.20.58.120">
    <property type="entry name" value="BAG domain"/>
    <property type="match status" value="1"/>
</dbReference>
<dbReference type="AlphaFoldDB" id="A0A0L0H4U3"/>
<accession>A0A0L0H4U3</accession>
<dbReference type="FunCoup" id="A0A0L0H4U3">
    <property type="interactions" value="184"/>
</dbReference>
<dbReference type="RefSeq" id="XP_016603971.1">
    <property type="nucleotide sequence ID" value="XM_016756838.1"/>
</dbReference>
<dbReference type="SMART" id="SM00264">
    <property type="entry name" value="BAG"/>
    <property type="match status" value="1"/>
</dbReference>
<dbReference type="InParanoid" id="A0A0L0H4U3"/>
<sequence length="273" mass="30693">MSVTVNWKGKRFDVPFREEAADAAREGYDWTRRVTLGDLLEKCSRASRVPRENIKLLHSGGGPFAEELEEASGSWWQSFAKTWEDWVRGPSDEEWMGCFAIMKDPAASLSDYGIRQGSKIMMIGDKTLPPEPSHPSRTRNQQPRQQPTRDTSAPVDTKASEEASLIDRLESHLADTRNTVLPIVEDYTDKASRYIDEAIPPSDPPKSLRDLYAKASELLLQSLLKLDGVTCPPDFENARAKRKEAVRFVQSHLDRIDGLKERVNLAAKPNGSL</sequence>
<gene>
    <name evidence="3" type="ORF">SPPG_08684</name>
</gene>
<proteinExistence type="predicted"/>